<dbReference type="InterPro" id="IPR050808">
    <property type="entry name" value="Phage_Integrase"/>
</dbReference>
<organism evidence="4 5">
    <name type="scientific">Helicobacter bilis WiWa</name>
    <dbReference type="NCBI Taxonomy" id="1235804"/>
    <lineage>
        <taxon>Bacteria</taxon>
        <taxon>Pseudomonadati</taxon>
        <taxon>Campylobacterota</taxon>
        <taxon>Epsilonproteobacteria</taxon>
        <taxon>Campylobacterales</taxon>
        <taxon>Helicobacteraceae</taxon>
        <taxon>Helicobacter</taxon>
    </lineage>
</organism>
<reference evidence="4 5" key="1">
    <citation type="submission" date="2013-02" db="EMBL/GenBank/DDBJ databases">
        <title>The Genome Sequence of Helicobacter bilis WiWa.</title>
        <authorList>
            <consortium name="The Broad Institute Genome Sequencing Platform"/>
            <person name="Ward D."/>
            <person name="Overstreet A.-M.C."/>
            <person name="Ramer-Tait A.E."/>
            <person name="Phillips G.J."/>
            <person name="Wannemuehler M.J."/>
            <person name="Walker B."/>
            <person name="Young S.K."/>
            <person name="Zeng Q."/>
            <person name="Gargeya S."/>
            <person name="Fitzgerald M."/>
            <person name="Haas B."/>
            <person name="Abouelleil A."/>
            <person name="Alvarado L."/>
            <person name="Arachchi H.M."/>
            <person name="Berlin A.M."/>
            <person name="Chapman S.B."/>
            <person name="Dewar J."/>
            <person name="Goldberg J."/>
            <person name="Griggs A."/>
            <person name="Gujja S."/>
            <person name="Hansen M."/>
            <person name="Howarth C."/>
            <person name="Imamovic A."/>
            <person name="Larimer J."/>
            <person name="McCowan C."/>
            <person name="Murphy C."/>
            <person name="Neiman D."/>
            <person name="Pearson M."/>
            <person name="Priest M."/>
            <person name="Roberts A."/>
            <person name="Saif S."/>
            <person name="Shea T."/>
            <person name="Sisk P."/>
            <person name="Sykes S."/>
            <person name="Wortman J."/>
            <person name="Nusbaum C."/>
            <person name="Birren B."/>
        </authorList>
    </citation>
    <scope>NUCLEOTIDE SEQUENCE [LARGE SCALE GENOMIC DNA]</scope>
    <source>
        <strain evidence="4 5">WiWa</strain>
    </source>
</reference>
<dbReference type="PANTHER" id="PTHR30629:SF2">
    <property type="entry name" value="PROPHAGE INTEGRASE INTS-RELATED"/>
    <property type="match status" value="1"/>
</dbReference>
<sequence length="153" mass="18087">MQYTTLHDIKRVITSFENSMNKASNKANANNKANKDLLVSDSTYKGLHLYLRQNKKGISKAFIFKYKSSDRIYKLTLGQYPHISLDKARDITTEYNSILQSLEFKEKGLSLKDYLQYMQDKYKNAKLTFKHVFTEWIEKQSIRETTKKQYMAF</sequence>
<evidence type="ECO:0000259" key="3">
    <source>
        <dbReference type="Pfam" id="PF13356"/>
    </source>
</evidence>
<dbReference type="GO" id="GO:0015074">
    <property type="term" value="P:DNA integration"/>
    <property type="evidence" value="ECO:0007669"/>
    <property type="project" value="UniProtKB-KW"/>
</dbReference>
<dbReference type="PANTHER" id="PTHR30629">
    <property type="entry name" value="PROPHAGE INTEGRASE"/>
    <property type="match status" value="1"/>
</dbReference>
<evidence type="ECO:0000313" key="5">
    <source>
        <dbReference type="Proteomes" id="UP000012527"/>
    </source>
</evidence>
<accession>N2BI68</accession>
<gene>
    <name evidence="4" type="ORF">C826_01716</name>
</gene>
<dbReference type="PATRIC" id="fig|1235804.3.peg.1871"/>
<dbReference type="GeneID" id="60657202"/>
<evidence type="ECO:0000313" key="4">
    <source>
        <dbReference type="EMBL" id="EMZ38203.1"/>
    </source>
</evidence>
<name>N2BI68_9HELI</name>
<feature type="domain" description="Integrase DNA-binding" evidence="3">
    <location>
        <begin position="38"/>
        <end position="99"/>
    </location>
</feature>
<dbReference type="EMBL" id="AQFW01000015">
    <property type="protein sequence ID" value="EMZ38203.1"/>
    <property type="molecule type" value="Genomic_DNA"/>
</dbReference>
<dbReference type="Proteomes" id="UP000012527">
    <property type="component" value="Unassembled WGS sequence"/>
</dbReference>
<dbReference type="HOGENOM" id="CLU_144080_0_0_7"/>
<evidence type="ECO:0000256" key="1">
    <source>
        <dbReference type="ARBA" id="ARBA00008857"/>
    </source>
</evidence>
<dbReference type="RefSeq" id="WP_004088093.1">
    <property type="nucleotide sequence ID" value="NZ_KB822517.1"/>
</dbReference>
<comment type="caution">
    <text evidence="4">The sequence shown here is derived from an EMBL/GenBank/DDBJ whole genome shotgun (WGS) entry which is preliminary data.</text>
</comment>
<keyword evidence="2" id="KW-0229">DNA integration</keyword>
<protein>
    <recommendedName>
        <fullName evidence="3">Integrase DNA-binding domain-containing protein</fullName>
    </recommendedName>
</protein>
<proteinExistence type="inferred from homology"/>
<evidence type="ECO:0000256" key="2">
    <source>
        <dbReference type="ARBA" id="ARBA00022908"/>
    </source>
</evidence>
<comment type="similarity">
    <text evidence="1">Belongs to the 'phage' integrase family.</text>
</comment>
<dbReference type="InterPro" id="IPR025166">
    <property type="entry name" value="Integrase_DNA_bind_dom"/>
</dbReference>
<dbReference type="Gene3D" id="3.30.160.390">
    <property type="entry name" value="Integrase, DNA-binding domain"/>
    <property type="match status" value="1"/>
</dbReference>
<dbReference type="InterPro" id="IPR038488">
    <property type="entry name" value="Integrase_DNA-bd_sf"/>
</dbReference>
<dbReference type="Pfam" id="PF13356">
    <property type="entry name" value="Arm-DNA-bind_3"/>
    <property type="match status" value="1"/>
</dbReference>
<dbReference type="AlphaFoldDB" id="N2BI68"/>